<proteinExistence type="predicted"/>
<dbReference type="RefSeq" id="WP_259537561.1">
    <property type="nucleotide sequence ID" value="NZ_JANLCJ010000001.1"/>
</dbReference>
<evidence type="ECO:0000313" key="1">
    <source>
        <dbReference type="EMBL" id="MCS5732890.1"/>
    </source>
</evidence>
<organism evidence="1 2">
    <name type="scientific">Herbiconiux daphne</name>
    <dbReference type="NCBI Taxonomy" id="2970914"/>
    <lineage>
        <taxon>Bacteria</taxon>
        <taxon>Bacillati</taxon>
        <taxon>Actinomycetota</taxon>
        <taxon>Actinomycetes</taxon>
        <taxon>Micrococcales</taxon>
        <taxon>Microbacteriaceae</taxon>
        <taxon>Herbiconiux</taxon>
    </lineage>
</organism>
<dbReference type="Proteomes" id="UP001165586">
    <property type="component" value="Unassembled WGS sequence"/>
</dbReference>
<dbReference type="EMBL" id="JANLCJ010000001">
    <property type="protein sequence ID" value="MCS5732890.1"/>
    <property type="molecule type" value="Genomic_DNA"/>
</dbReference>
<keyword evidence="2" id="KW-1185">Reference proteome</keyword>
<comment type="caution">
    <text evidence="1">The sequence shown here is derived from an EMBL/GenBank/DDBJ whole genome shotgun (WGS) entry which is preliminary data.</text>
</comment>
<accession>A0ABT2GY46</accession>
<evidence type="ECO:0000313" key="2">
    <source>
        <dbReference type="Proteomes" id="UP001165586"/>
    </source>
</evidence>
<reference evidence="1" key="1">
    <citation type="submission" date="2022-08" db="EMBL/GenBank/DDBJ databases">
        <authorList>
            <person name="Deng Y."/>
            <person name="Han X.-F."/>
            <person name="Zhang Y.-Q."/>
        </authorList>
    </citation>
    <scope>NUCLEOTIDE SEQUENCE</scope>
    <source>
        <strain evidence="1">CPCC 203386</strain>
    </source>
</reference>
<sequence length="130" mass="14380">MAAAAARVAERHDWDQAWLNFEVTGADALPTLGREVEWETIYDQDGILIQVASKEALLAMKLRANRPGRDTGDIRRPLGLCHVHTLEACEDFYEEFYPGDSLAPRAVSIVAAILAEGPPHVPETPERFAL</sequence>
<protein>
    <submittedName>
        <fullName evidence="1">Uncharacterized protein</fullName>
    </submittedName>
</protein>
<name>A0ABT2GY46_9MICO</name>
<gene>
    <name evidence="1" type="ORF">N1032_03925</name>
</gene>